<evidence type="ECO:0000256" key="4">
    <source>
        <dbReference type="ARBA" id="ARBA00023136"/>
    </source>
</evidence>
<dbReference type="PROSITE" id="PS51257">
    <property type="entry name" value="PROKAR_LIPOPROTEIN"/>
    <property type="match status" value="1"/>
</dbReference>
<proteinExistence type="inferred from homology"/>
<feature type="domain" description="RagB/SusD" evidence="6">
    <location>
        <begin position="372"/>
        <end position="452"/>
    </location>
</feature>
<evidence type="ECO:0000313" key="8">
    <source>
        <dbReference type="Proteomes" id="UP001221366"/>
    </source>
</evidence>
<evidence type="ECO:0000256" key="2">
    <source>
        <dbReference type="ARBA" id="ARBA00006275"/>
    </source>
</evidence>
<dbReference type="InterPro" id="IPR011990">
    <property type="entry name" value="TPR-like_helical_dom_sf"/>
</dbReference>
<dbReference type="RefSeq" id="WP_275616296.1">
    <property type="nucleotide sequence ID" value="NZ_JARFVB010000008.1"/>
</dbReference>
<protein>
    <submittedName>
        <fullName evidence="7">RagB/SusD family nutrient uptake outer membrane protein</fullName>
    </submittedName>
</protein>
<dbReference type="Pfam" id="PF07980">
    <property type="entry name" value="SusD_RagB"/>
    <property type="match status" value="1"/>
</dbReference>
<dbReference type="Proteomes" id="UP001221366">
    <property type="component" value="Unassembled WGS sequence"/>
</dbReference>
<comment type="subcellular location">
    <subcellularLocation>
        <location evidence="1">Cell outer membrane</location>
    </subcellularLocation>
</comment>
<gene>
    <name evidence="7" type="ORF">PY092_13330</name>
</gene>
<sequence length="501" mass="57356">MKNSIQKNIRFLMFFMLLTACEDLEVENINNPDRESVLTETDGVRGLTAGLFNTWFTQEQHNFGSPGPAMWVMADWGTVTFANYGTLDMSQEPREFLDNSTSYAYHPFIRNYWQYMYSVLTTANDVALAIENGLEIGDRGSETMMVKGMAHFMQGLGNGYIGLVFDKGYPSDEYTDYENLQASGFMTSIDMAVAQLEKAITIFDNNSFTLPDDWINGNSFSNEDMSRLAHSFIARLLVYAPRNEEQSNSVSWEKVLYHTERGILEDFTVEGDGNGGDRKWMSWYKYYMARPNWGKVDMRIVHMMDETIPANWPEDGDVSDLPHEGKIISNDARVLTDFEYSTSNNRPERGKYRWSTYRYSRLDDYINANFFAPVVMMRKAEIDLFKAEALLRLGRLQEASNTINAGTRTQRGGLPAIQPNETEIRESITYERAIELPLTGMGIQYFDMRRNGQLQDGSLLHFPMPAQQLEIIQEPLYTFGGINPQYGTANDDVAINGWYRP</sequence>
<evidence type="ECO:0000256" key="3">
    <source>
        <dbReference type="ARBA" id="ARBA00022729"/>
    </source>
</evidence>
<accession>A0ABT5Y110</accession>
<evidence type="ECO:0000256" key="1">
    <source>
        <dbReference type="ARBA" id="ARBA00004442"/>
    </source>
</evidence>
<dbReference type="InterPro" id="IPR012944">
    <property type="entry name" value="SusD_RagB_dom"/>
</dbReference>
<dbReference type="SUPFAM" id="SSF48452">
    <property type="entry name" value="TPR-like"/>
    <property type="match status" value="1"/>
</dbReference>
<comment type="similarity">
    <text evidence="2">Belongs to the SusD family.</text>
</comment>
<name>A0ABT5Y110_9FLAO</name>
<keyword evidence="5" id="KW-0998">Cell outer membrane</keyword>
<reference evidence="7 8" key="1">
    <citation type="submission" date="2023-03" db="EMBL/GenBank/DDBJ databases">
        <title>Muricauda XX sp. nov. and Muricauda XXX sp. nov., two novel species isolated from Okinawa Trough.</title>
        <authorList>
            <person name="Cao W."/>
            <person name="Deng X."/>
        </authorList>
    </citation>
    <scope>NUCLEOTIDE SEQUENCE [LARGE SCALE GENOMIC DNA]</scope>
    <source>
        <strain evidence="7 8">334s03</strain>
    </source>
</reference>
<comment type="caution">
    <text evidence="7">The sequence shown here is derived from an EMBL/GenBank/DDBJ whole genome shotgun (WGS) entry which is preliminary data.</text>
</comment>
<keyword evidence="8" id="KW-1185">Reference proteome</keyword>
<dbReference type="EMBL" id="JARFVB010000008">
    <property type="protein sequence ID" value="MDF0717139.1"/>
    <property type="molecule type" value="Genomic_DNA"/>
</dbReference>
<organism evidence="7 8">
    <name type="scientific">Flagellimonas yonaguniensis</name>
    <dbReference type="NCBI Taxonomy" id="3031325"/>
    <lineage>
        <taxon>Bacteria</taxon>
        <taxon>Pseudomonadati</taxon>
        <taxon>Bacteroidota</taxon>
        <taxon>Flavobacteriia</taxon>
        <taxon>Flavobacteriales</taxon>
        <taxon>Flavobacteriaceae</taxon>
        <taxon>Flagellimonas</taxon>
    </lineage>
</organism>
<keyword evidence="4" id="KW-0472">Membrane</keyword>
<keyword evidence="3" id="KW-0732">Signal</keyword>
<evidence type="ECO:0000313" key="7">
    <source>
        <dbReference type="EMBL" id="MDF0717139.1"/>
    </source>
</evidence>
<evidence type="ECO:0000256" key="5">
    <source>
        <dbReference type="ARBA" id="ARBA00023237"/>
    </source>
</evidence>
<evidence type="ECO:0000259" key="6">
    <source>
        <dbReference type="Pfam" id="PF07980"/>
    </source>
</evidence>
<dbReference type="Gene3D" id="1.25.40.390">
    <property type="match status" value="1"/>
</dbReference>